<gene>
    <name evidence="8" type="ORF">ACFOS1_09410</name>
</gene>
<evidence type="ECO:0000259" key="7">
    <source>
        <dbReference type="SMART" id="SM00642"/>
    </source>
</evidence>
<dbReference type="InterPro" id="IPR006047">
    <property type="entry name" value="GH13_cat_dom"/>
</dbReference>
<dbReference type="SUPFAM" id="SSF51445">
    <property type="entry name" value="(Trans)glycosidases"/>
    <property type="match status" value="1"/>
</dbReference>
<accession>A0ABV8H9K8</accession>
<dbReference type="SUPFAM" id="SSF51011">
    <property type="entry name" value="Glycosyl hydrolase domain"/>
    <property type="match status" value="1"/>
</dbReference>
<dbReference type="InterPro" id="IPR013783">
    <property type="entry name" value="Ig-like_fold"/>
</dbReference>
<keyword evidence="6" id="KW-0119">Carbohydrate metabolism</keyword>
<dbReference type="InterPro" id="IPR006048">
    <property type="entry name" value="A-amylase/branching_C"/>
</dbReference>
<dbReference type="InterPro" id="IPR044143">
    <property type="entry name" value="GlgB_N_E_set_prok"/>
</dbReference>
<evidence type="ECO:0000256" key="2">
    <source>
        <dbReference type="ARBA" id="ARBA00002953"/>
    </source>
</evidence>
<dbReference type="EMBL" id="JBHSAS010000006">
    <property type="protein sequence ID" value="MFC4027617.1"/>
    <property type="molecule type" value="Genomic_DNA"/>
</dbReference>
<dbReference type="GO" id="GO:0016787">
    <property type="term" value="F:hydrolase activity"/>
    <property type="evidence" value="ECO:0007669"/>
    <property type="project" value="UniProtKB-KW"/>
</dbReference>
<dbReference type="Pfam" id="PF02806">
    <property type="entry name" value="Alpha-amylase_C"/>
    <property type="match status" value="1"/>
</dbReference>
<dbReference type="EC" id="2.4.1.18" evidence="4"/>
<dbReference type="PANTHER" id="PTHR43651">
    <property type="entry name" value="1,4-ALPHA-GLUCAN-BRANCHING ENZYME"/>
    <property type="match status" value="1"/>
</dbReference>
<dbReference type="SUPFAM" id="SSF81296">
    <property type="entry name" value="E set domains"/>
    <property type="match status" value="1"/>
</dbReference>
<dbReference type="InterPro" id="IPR004193">
    <property type="entry name" value="Glyco_hydro_13_N"/>
</dbReference>
<dbReference type="InterPro" id="IPR013780">
    <property type="entry name" value="Glyco_hydro_b"/>
</dbReference>
<comment type="similarity">
    <text evidence="3">Belongs to the glycosyl hydrolase 13 family. GlgB subfamily.</text>
</comment>
<evidence type="ECO:0000256" key="5">
    <source>
        <dbReference type="ARBA" id="ARBA00022679"/>
    </source>
</evidence>
<comment type="catalytic activity">
    <reaction evidence="1">
        <text>Transfers a segment of a (1-&gt;4)-alpha-D-glucan chain to a primary hydroxy group in a similar glucan chain.</text>
        <dbReference type="EC" id="2.4.1.18"/>
    </reaction>
</comment>
<evidence type="ECO:0000313" key="8">
    <source>
        <dbReference type="EMBL" id="MFC4027617.1"/>
    </source>
</evidence>
<organism evidence="8 9">
    <name type="scientific">Zunongwangia endophytica</name>
    <dbReference type="NCBI Taxonomy" id="1808945"/>
    <lineage>
        <taxon>Bacteria</taxon>
        <taxon>Pseudomonadati</taxon>
        <taxon>Bacteroidota</taxon>
        <taxon>Flavobacteriia</taxon>
        <taxon>Flavobacteriales</taxon>
        <taxon>Flavobacteriaceae</taxon>
        <taxon>Zunongwangia</taxon>
    </lineage>
</organism>
<dbReference type="Pfam" id="PF02922">
    <property type="entry name" value="CBM_48"/>
    <property type="match status" value="1"/>
</dbReference>
<keyword evidence="9" id="KW-1185">Reference proteome</keyword>
<keyword evidence="5" id="KW-0808">Transferase</keyword>
<dbReference type="InterPro" id="IPR014756">
    <property type="entry name" value="Ig_E-set"/>
</dbReference>
<dbReference type="PANTHER" id="PTHR43651:SF11">
    <property type="entry name" value="MALTO-OLIGOSYLTREHALOSE TREHALOHYDROLASE"/>
    <property type="match status" value="1"/>
</dbReference>
<protein>
    <recommendedName>
        <fullName evidence="4">1,4-alpha-glucan branching enzyme</fullName>
        <ecNumber evidence="4">2.4.1.18</ecNumber>
    </recommendedName>
</protein>
<dbReference type="Gene3D" id="2.60.40.10">
    <property type="entry name" value="Immunoglobulins"/>
    <property type="match status" value="1"/>
</dbReference>
<dbReference type="CDD" id="cd02855">
    <property type="entry name" value="E_set_GBE_prok_N"/>
    <property type="match status" value="1"/>
</dbReference>
<reference evidence="9" key="1">
    <citation type="journal article" date="2019" name="Int. J. Syst. Evol. Microbiol.">
        <title>The Global Catalogue of Microorganisms (GCM) 10K type strain sequencing project: providing services to taxonomists for standard genome sequencing and annotation.</title>
        <authorList>
            <consortium name="The Broad Institute Genomics Platform"/>
            <consortium name="The Broad Institute Genome Sequencing Center for Infectious Disease"/>
            <person name="Wu L."/>
            <person name="Ma J."/>
        </authorList>
    </citation>
    <scope>NUCLEOTIDE SEQUENCE [LARGE SCALE GENOMIC DNA]</scope>
    <source>
        <strain evidence="9">CECT 9128</strain>
    </source>
</reference>
<dbReference type="Proteomes" id="UP001595793">
    <property type="component" value="Unassembled WGS sequence"/>
</dbReference>
<keyword evidence="8" id="KW-0378">Hydrolase</keyword>
<evidence type="ECO:0000256" key="1">
    <source>
        <dbReference type="ARBA" id="ARBA00000826"/>
    </source>
</evidence>
<evidence type="ECO:0000256" key="4">
    <source>
        <dbReference type="ARBA" id="ARBA00012541"/>
    </source>
</evidence>
<comment type="function">
    <text evidence="2">Catalyzes the formation of the alpha-1,6-glucosidic linkages in glycogen by scission of a 1,4-alpha-linked oligosaccharide from growing alpha-1,4-glucan chains and the subsequent attachment of the oligosaccharide to the alpha-1,6 position.</text>
</comment>
<comment type="caution">
    <text evidence="8">The sequence shown here is derived from an EMBL/GenBank/DDBJ whole genome shotgun (WGS) entry which is preliminary data.</text>
</comment>
<dbReference type="Gene3D" id="3.20.20.80">
    <property type="entry name" value="Glycosidases"/>
    <property type="match status" value="1"/>
</dbReference>
<dbReference type="InterPro" id="IPR037439">
    <property type="entry name" value="Branching_enzy"/>
</dbReference>
<dbReference type="Pfam" id="PF00128">
    <property type="entry name" value="Alpha-amylase"/>
    <property type="match status" value="1"/>
</dbReference>
<dbReference type="RefSeq" id="WP_290233734.1">
    <property type="nucleotide sequence ID" value="NZ_JAUFPZ010000002.1"/>
</dbReference>
<sequence>MKNDSTTYPIAPSSGMGAIIEENFTTFRVWAPHANRIAVTGDFNEWNPDDLELEAEENGYWAGTTDKAKKGDQYKFLIHNGDQSFYRNDPYAFEVTNSDGNSIVRDLNFDWENDEFQLPSWNSLVIYELHVGTFNRKNPDQVGTFDDVIEKLDYLKGLGINCIELLPVAEFAGGISWGYNPAHPFAIEQDYGGPEGLFRLVKAAHQRGIGVIMDVVYNHLGPSDVDLWQFDGWHENDKGGIYFYNDHRSATPWGDTRPDYGRAEVRQYFRDNALMWIEKYHCDGLRMDATSYIRYEGGGLGFDTEILEGITMMRDINAEIRSKYPNTITVAEDLKADNIVTADVGNGGLGYGTQWDMKFVHPVREVLTTMQDDDRDLQKIVDAITYKYNNDAFNRVIYTESHDEVANGKARVPEEIQPGDAESVFAKKRAILGMALVMTSPGIPMIFQGQEFLEDGYFQDSVQLNWDKLERMEGIDHLSTDLIKLRTGINPGADGLRGQHTEIVHCNSETKILAFKRITDKNPVLVVLNFCNKDYQDYGIGILEQMDWKIKFNSTWKGYDEEFSDLQVQDVHKLHEATDQKEWTGKINIPAYAALIYTLN</sequence>
<dbReference type="Gene3D" id="2.60.40.1180">
    <property type="entry name" value="Golgi alpha-mannosidase II"/>
    <property type="match status" value="1"/>
</dbReference>
<evidence type="ECO:0000313" key="9">
    <source>
        <dbReference type="Proteomes" id="UP001595793"/>
    </source>
</evidence>
<dbReference type="PIRSF" id="PIRSF000463">
    <property type="entry name" value="GlgB"/>
    <property type="match status" value="1"/>
</dbReference>
<name>A0ABV8H9K8_9FLAO</name>
<evidence type="ECO:0000256" key="6">
    <source>
        <dbReference type="ARBA" id="ARBA00023277"/>
    </source>
</evidence>
<proteinExistence type="inferred from homology"/>
<dbReference type="CDD" id="cd11325">
    <property type="entry name" value="AmyAc_GTHase"/>
    <property type="match status" value="1"/>
</dbReference>
<dbReference type="SMART" id="SM00642">
    <property type="entry name" value="Aamy"/>
    <property type="match status" value="1"/>
</dbReference>
<feature type="domain" description="Glycosyl hydrolase family 13 catalytic" evidence="7">
    <location>
        <begin position="128"/>
        <end position="479"/>
    </location>
</feature>
<dbReference type="InterPro" id="IPR017853">
    <property type="entry name" value="GH"/>
</dbReference>
<evidence type="ECO:0000256" key="3">
    <source>
        <dbReference type="ARBA" id="ARBA00009000"/>
    </source>
</evidence>